<keyword evidence="3" id="KW-1185">Reference proteome</keyword>
<evidence type="ECO:0000313" key="2">
    <source>
        <dbReference type="EMBL" id="MEO2218386.1"/>
    </source>
</evidence>
<organism evidence="2 3">
    <name type="scientific">Chromobacterium vaccinii</name>
    <dbReference type="NCBI Taxonomy" id="1108595"/>
    <lineage>
        <taxon>Bacteria</taxon>
        <taxon>Pseudomonadati</taxon>
        <taxon>Pseudomonadota</taxon>
        <taxon>Betaproteobacteria</taxon>
        <taxon>Neisseriales</taxon>
        <taxon>Chromobacteriaceae</taxon>
        <taxon>Chromobacterium</taxon>
    </lineage>
</organism>
<evidence type="ECO:0000256" key="1">
    <source>
        <dbReference type="SAM" id="MobiDB-lite"/>
    </source>
</evidence>
<name>A0ABV0FEA9_9NEIS</name>
<dbReference type="Proteomes" id="UP001455709">
    <property type="component" value="Unassembled WGS sequence"/>
</dbReference>
<protein>
    <submittedName>
        <fullName evidence="2">Uncharacterized protein</fullName>
    </submittedName>
</protein>
<accession>A0ABV0FEA9</accession>
<reference evidence="2 3" key="1">
    <citation type="submission" date="2024-05" db="EMBL/GenBank/DDBJ databases">
        <authorList>
            <person name="De Oliveira J.P."/>
            <person name="Noriler S.A."/>
            <person name="De Oliveira A.G."/>
            <person name="Sipoli D.S."/>
        </authorList>
    </citation>
    <scope>NUCLEOTIDE SEQUENCE [LARGE SCALE GENOMIC DNA]</scope>
    <source>
        <strain evidence="2 3">LABIM189</strain>
    </source>
</reference>
<dbReference type="EMBL" id="JBDOJC010000001">
    <property type="protein sequence ID" value="MEO2218386.1"/>
    <property type="molecule type" value="Genomic_DNA"/>
</dbReference>
<evidence type="ECO:0000313" key="3">
    <source>
        <dbReference type="Proteomes" id="UP001455709"/>
    </source>
</evidence>
<proteinExistence type="predicted"/>
<gene>
    <name evidence="2" type="ORF">ABGV49_15085</name>
</gene>
<sequence>MAQPKQTTATTKPKEKNATAEHKEDVYVLVIGFEVNNPQVYRDDDVGKGVKRKVHHVLEDPGHTFMYLTKNLKITFFYSLGPQPGASTMQRAYGKGTPEYHIPGKTRLYRLIINESQYEKMLAKGKAYRADVLAGDRNYNILLNFTCARSARDIIAVGWPGVPKGESLVGKSATLSLDEVVNPYAFYEDIHNKFPNSEIQLGENETKWGDIMTIANTDPGKEPDPTLNPSAWKIKKTAHEN</sequence>
<dbReference type="RefSeq" id="WP_347371223.1">
    <property type="nucleotide sequence ID" value="NZ_JBDOJC010000001.1"/>
</dbReference>
<comment type="caution">
    <text evidence="2">The sequence shown here is derived from an EMBL/GenBank/DDBJ whole genome shotgun (WGS) entry which is preliminary data.</text>
</comment>
<feature type="region of interest" description="Disordered" evidence="1">
    <location>
        <begin position="217"/>
        <end position="241"/>
    </location>
</feature>